<protein>
    <recommendedName>
        <fullName evidence="4">Gustatory receptor</fullName>
    </recommendedName>
</protein>
<evidence type="ECO:0000256" key="1">
    <source>
        <dbReference type="SAM" id="Phobius"/>
    </source>
</evidence>
<accession>A0A3M7PLZ0</accession>
<proteinExistence type="predicted"/>
<sequence length="479" mass="55557">MGPSQTPPDTTQSSLVHEIHDHFDFEKYLFQDIECTRPRNSDMVSPAPQRSSFSGQLQNGSPQSHIASFFNNNLEENGYVFDGVKIDIEDIDNTSISNITTQSLKRCKSQVLKYYYSLLCFIGWRPFYKEYYYKTPFLIRIINFFYPLMIVSFLFYSYVFDVRTCQAKLDLTADILKPATTPVPPYHQTNNLKFDQHSTFYMLTFLNNYLNKTDLAARPKPQDQCGHIITTYVLPSLLHFIAYIIGFIYFRINENEQLYALMEKVFLAVNVTLKTVSQDRVIKRLKAFIMFGLIWIVSAMSMNILSRLAYGTTSQMFEPRWAAYLVEAVALLILNSVYLAVVINHVTQCEMIIFYVNEIRTRLEEKSINLKDSMQQILDIRMAIGNLNSTVSKMTTLVTLTFLEKFMIGVMILIINQNNDILIWVYRISFCLVWFSILAFTLIEVARLNSNCNKFKQIALSARVYGYHASSRDELDSFL</sequence>
<evidence type="ECO:0000313" key="3">
    <source>
        <dbReference type="Proteomes" id="UP000276133"/>
    </source>
</evidence>
<keyword evidence="3" id="KW-1185">Reference proteome</keyword>
<dbReference type="STRING" id="10195.A0A3M7PLZ0"/>
<feature type="transmembrane region" description="Helical" evidence="1">
    <location>
        <begin position="288"/>
        <end position="309"/>
    </location>
</feature>
<feature type="transmembrane region" description="Helical" evidence="1">
    <location>
        <begin position="397"/>
        <end position="415"/>
    </location>
</feature>
<keyword evidence="1" id="KW-0472">Membrane</keyword>
<dbReference type="OrthoDB" id="6020333at2759"/>
<feature type="transmembrane region" description="Helical" evidence="1">
    <location>
        <begin position="228"/>
        <end position="252"/>
    </location>
</feature>
<evidence type="ECO:0008006" key="4">
    <source>
        <dbReference type="Google" id="ProtNLM"/>
    </source>
</evidence>
<reference evidence="2 3" key="1">
    <citation type="journal article" date="2018" name="Sci. Rep.">
        <title>Genomic signatures of local adaptation to the degree of environmental predictability in rotifers.</title>
        <authorList>
            <person name="Franch-Gras L."/>
            <person name="Hahn C."/>
            <person name="Garcia-Roger E.M."/>
            <person name="Carmona M.J."/>
            <person name="Serra M."/>
            <person name="Gomez A."/>
        </authorList>
    </citation>
    <scope>NUCLEOTIDE SEQUENCE [LARGE SCALE GENOMIC DNA]</scope>
    <source>
        <strain evidence="2">HYR1</strain>
    </source>
</reference>
<dbReference type="PANTHER" id="PTHR38337:SF1">
    <property type="entry name" value="GUSTATORY RECEPTOR"/>
    <property type="match status" value="1"/>
</dbReference>
<name>A0A3M7PLZ0_BRAPC</name>
<feature type="transmembrane region" description="Helical" evidence="1">
    <location>
        <begin position="421"/>
        <end position="446"/>
    </location>
</feature>
<evidence type="ECO:0000313" key="2">
    <source>
        <dbReference type="EMBL" id="RNA00136.1"/>
    </source>
</evidence>
<dbReference type="Proteomes" id="UP000276133">
    <property type="component" value="Unassembled WGS sequence"/>
</dbReference>
<dbReference type="EMBL" id="REGN01009900">
    <property type="protein sequence ID" value="RNA00136.1"/>
    <property type="molecule type" value="Genomic_DNA"/>
</dbReference>
<gene>
    <name evidence="2" type="ORF">BpHYR1_003256</name>
</gene>
<keyword evidence="1" id="KW-1133">Transmembrane helix</keyword>
<comment type="caution">
    <text evidence="2">The sequence shown here is derived from an EMBL/GenBank/DDBJ whole genome shotgun (WGS) entry which is preliminary data.</text>
</comment>
<feature type="transmembrane region" description="Helical" evidence="1">
    <location>
        <begin position="321"/>
        <end position="343"/>
    </location>
</feature>
<organism evidence="2 3">
    <name type="scientific">Brachionus plicatilis</name>
    <name type="common">Marine rotifer</name>
    <name type="synonym">Brachionus muelleri</name>
    <dbReference type="NCBI Taxonomy" id="10195"/>
    <lineage>
        <taxon>Eukaryota</taxon>
        <taxon>Metazoa</taxon>
        <taxon>Spiralia</taxon>
        <taxon>Gnathifera</taxon>
        <taxon>Rotifera</taxon>
        <taxon>Eurotatoria</taxon>
        <taxon>Monogononta</taxon>
        <taxon>Pseudotrocha</taxon>
        <taxon>Ploima</taxon>
        <taxon>Brachionidae</taxon>
        <taxon>Brachionus</taxon>
    </lineage>
</organism>
<dbReference type="AlphaFoldDB" id="A0A3M7PLZ0"/>
<feature type="transmembrane region" description="Helical" evidence="1">
    <location>
        <begin position="139"/>
        <end position="159"/>
    </location>
</feature>
<feature type="non-terminal residue" evidence="2">
    <location>
        <position position="479"/>
    </location>
</feature>
<keyword evidence="1" id="KW-0812">Transmembrane</keyword>
<dbReference type="PANTHER" id="PTHR38337">
    <property type="entry name" value="AGAP010540-PA"/>
    <property type="match status" value="1"/>
</dbReference>
<feature type="transmembrane region" description="Helical" evidence="1">
    <location>
        <begin position="111"/>
        <end position="127"/>
    </location>
</feature>